<gene>
    <name evidence="7" type="ORF">EV668_3772</name>
</gene>
<evidence type="ECO:0000313" key="8">
    <source>
        <dbReference type="Proteomes" id="UP000295122"/>
    </source>
</evidence>
<evidence type="ECO:0000313" key="7">
    <source>
        <dbReference type="EMBL" id="TDR89282.1"/>
    </source>
</evidence>
<dbReference type="OrthoDB" id="2450120at2"/>
<dbReference type="InterPro" id="IPR009100">
    <property type="entry name" value="AcylCoA_DH/oxidase_NM_dom_sf"/>
</dbReference>
<keyword evidence="8" id="KW-1185">Reference proteome</keyword>
<evidence type="ECO:0000256" key="5">
    <source>
        <dbReference type="ARBA" id="ARBA00023002"/>
    </source>
</evidence>
<comment type="similarity">
    <text evidence="2">Belongs to the acyl-CoA dehydrogenase family.</text>
</comment>
<dbReference type="Proteomes" id="UP000295122">
    <property type="component" value="Unassembled WGS sequence"/>
</dbReference>
<evidence type="ECO:0000259" key="6">
    <source>
        <dbReference type="Pfam" id="PF00441"/>
    </source>
</evidence>
<keyword evidence="4" id="KW-0274">FAD</keyword>
<dbReference type="GO" id="GO:0003995">
    <property type="term" value="F:acyl-CoA dehydrogenase activity"/>
    <property type="evidence" value="ECO:0007669"/>
    <property type="project" value="TreeGrafter"/>
</dbReference>
<dbReference type="InterPro" id="IPR009075">
    <property type="entry name" value="AcylCo_DH/oxidase_C"/>
</dbReference>
<dbReference type="RefSeq" id="WP_133772888.1">
    <property type="nucleotide sequence ID" value="NZ_SNZR01000014.1"/>
</dbReference>
<dbReference type="GO" id="GO:0050660">
    <property type="term" value="F:flavin adenine dinucleotide binding"/>
    <property type="evidence" value="ECO:0007669"/>
    <property type="project" value="InterPro"/>
</dbReference>
<evidence type="ECO:0000256" key="2">
    <source>
        <dbReference type="ARBA" id="ARBA00009347"/>
    </source>
</evidence>
<dbReference type="SUPFAM" id="SSF47203">
    <property type="entry name" value="Acyl-CoA dehydrogenase C-terminal domain-like"/>
    <property type="match status" value="1"/>
</dbReference>
<dbReference type="EMBL" id="SNZR01000014">
    <property type="protein sequence ID" value="TDR89282.1"/>
    <property type="molecule type" value="Genomic_DNA"/>
</dbReference>
<comment type="cofactor">
    <cofactor evidence="1">
        <name>FAD</name>
        <dbReference type="ChEBI" id="CHEBI:57692"/>
    </cofactor>
</comment>
<name>A0A4R7BW03_9HYPH</name>
<evidence type="ECO:0000256" key="3">
    <source>
        <dbReference type="ARBA" id="ARBA00022630"/>
    </source>
</evidence>
<reference evidence="7 8" key="1">
    <citation type="submission" date="2019-03" db="EMBL/GenBank/DDBJ databases">
        <title>Genomic Encyclopedia of Type Strains, Phase IV (KMG-IV): sequencing the most valuable type-strain genomes for metagenomic binning, comparative biology and taxonomic classification.</title>
        <authorList>
            <person name="Goeker M."/>
        </authorList>
    </citation>
    <scope>NUCLEOTIDE SEQUENCE [LARGE SCALE GENOMIC DNA]</scope>
    <source>
        <strain evidence="7 8">DSM 25903</strain>
    </source>
</reference>
<protein>
    <submittedName>
        <fullName evidence="7">Acyl-CoA dehydrogenase</fullName>
    </submittedName>
</protein>
<dbReference type="InterPro" id="IPR037069">
    <property type="entry name" value="AcylCoA_DH/ox_N_sf"/>
</dbReference>
<comment type="caution">
    <text evidence="7">The sequence shown here is derived from an EMBL/GenBank/DDBJ whole genome shotgun (WGS) entry which is preliminary data.</text>
</comment>
<organism evidence="7 8">
    <name type="scientific">Enterovirga rhinocerotis</name>
    <dbReference type="NCBI Taxonomy" id="1339210"/>
    <lineage>
        <taxon>Bacteria</taxon>
        <taxon>Pseudomonadati</taxon>
        <taxon>Pseudomonadota</taxon>
        <taxon>Alphaproteobacteria</taxon>
        <taxon>Hyphomicrobiales</taxon>
        <taxon>Methylobacteriaceae</taxon>
        <taxon>Enterovirga</taxon>
    </lineage>
</organism>
<dbReference type="AlphaFoldDB" id="A0A4R7BW03"/>
<feature type="domain" description="Acyl-CoA dehydrogenase/oxidase C-terminal" evidence="6">
    <location>
        <begin position="206"/>
        <end position="314"/>
    </location>
</feature>
<proteinExistence type="inferred from homology"/>
<accession>A0A4R7BW03</accession>
<keyword evidence="5" id="KW-0560">Oxidoreductase</keyword>
<dbReference type="Gene3D" id="1.10.540.10">
    <property type="entry name" value="Acyl-CoA dehydrogenase/oxidase, N-terminal domain"/>
    <property type="match status" value="1"/>
</dbReference>
<dbReference type="PANTHER" id="PTHR43884:SF20">
    <property type="entry name" value="ACYL-COA DEHYDROGENASE FADE28"/>
    <property type="match status" value="1"/>
</dbReference>
<evidence type="ECO:0000256" key="4">
    <source>
        <dbReference type="ARBA" id="ARBA00022827"/>
    </source>
</evidence>
<dbReference type="InterPro" id="IPR036250">
    <property type="entry name" value="AcylCo_DH-like_C"/>
</dbReference>
<dbReference type="Pfam" id="PF00441">
    <property type="entry name" value="Acyl-CoA_dh_1"/>
    <property type="match status" value="1"/>
</dbReference>
<dbReference type="SUPFAM" id="SSF56645">
    <property type="entry name" value="Acyl-CoA dehydrogenase NM domain-like"/>
    <property type="match status" value="1"/>
</dbReference>
<evidence type="ECO:0000256" key="1">
    <source>
        <dbReference type="ARBA" id="ARBA00001974"/>
    </source>
</evidence>
<sequence>MSESDEIVLDSTRRLFDDLFPRDEASRRDETAWPAQAWASVEELGLPLALLSEDQGGFGLSAETLAGIMALAGEAALPLPLAETMIATRLLGVSGIEAPQGPLSIAPAPSGGRIQATREGAGLRLSGVLPRVPWGAQAAGIVLVADTAEGPCLALLRPADYRVSAGKNLAGEPRDDVALDGAIDGAFVRPGDCAARDLKALGAAFRAMAMAGSIGRVLAMSVAYANERVQFGRPIGKFQAIQQNLAIVAGQAAASAGAAAIAAEAVSGRGGRLAMAAAKLRTGEAAGIVASIAHQVHGAIGCTHEHSLHIHTRRLWSWRDEFGNEAEWSRELGEHVVGLGADGLWPFVTSL</sequence>
<keyword evidence="3" id="KW-0285">Flavoprotein</keyword>
<dbReference type="Gene3D" id="1.20.140.10">
    <property type="entry name" value="Butyryl-CoA Dehydrogenase, subunit A, domain 3"/>
    <property type="match status" value="1"/>
</dbReference>
<dbReference type="PANTHER" id="PTHR43884">
    <property type="entry name" value="ACYL-COA DEHYDROGENASE"/>
    <property type="match status" value="1"/>
</dbReference>